<comment type="caution">
    <text evidence="3">The sequence shown here is derived from an EMBL/GenBank/DDBJ whole genome shotgun (WGS) entry which is preliminary data.</text>
</comment>
<dbReference type="GO" id="GO:0015036">
    <property type="term" value="F:disulfide oxidoreductase activity"/>
    <property type="evidence" value="ECO:0007669"/>
    <property type="project" value="UniProtKB-ARBA"/>
</dbReference>
<dbReference type="InterPro" id="IPR000866">
    <property type="entry name" value="AhpC/TSA"/>
</dbReference>
<keyword evidence="1" id="KW-0676">Redox-active center</keyword>
<dbReference type="InterPro" id="IPR036249">
    <property type="entry name" value="Thioredoxin-like_sf"/>
</dbReference>
<dbReference type="Proteomes" id="UP000483078">
    <property type="component" value="Unassembled WGS sequence"/>
</dbReference>
<gene>
    <name evidence="3" type="ORF">FH759_04185</name>
</gene>
<dbReference type="InterPro" id="IPR013766">
    <property type="entry name" value="Thioredoxin_domain"/>
</dbReference>
<dbReference type="GO" id="GO:0016209">
    <property type="term" value="F:antioxidant activity"/>
    <property type="evidence" value="ECO:0007669"/>
    <property type="project" value="InterPro"/>
</dbReference>
<evidence type="ECO:0000313" key="3">
    <source>
        <dbReference type="EMBL" id="MTJ03883.1"/>
    </source>
</evidence>
<protein>
    <submittedName>
        <fullName evidence="3">TlpA family protein disulfide reductase</fullName>
    </submittedName>
</protein>
<evidence type="ECO:0000313" key="4">
    <source>
        <dbReference type="Proteomes" id="UP000483078"/>
    </source>
</evidence>
<reference evidence="3 4" key="1">
    <citation type="submission" date="2019-06" db="EMBL/GenBank/DDBJ databases">
        <title>Enrichment of Autotrophic Halophilic Microorganisms from Red Sea Brine Pool Using Microbial Electrosynthesis System.</title>
        <authorList>
            <person name="Alqahtani M.F."/>
            <person name="Bajracharya S."/>
            <person name="Katuri K.P."/>
            <person name="Ali M."/>
            <person name="Saikaly P.E."/>
        </authorList>
    </citation>
    <scope>NUCLEOTIDE SEQUENCE [LARGE SCALE GENOMIC DNA]</scope>
    <source>
        <strain evidence="3">MES6</strain>
    </source>
</reference>
<dbReference type="AlphaFoldDB" id="A0A7C9HLF7"/>
<feature type="domain" description="Thioredoxin" evidence="2">
    <location>
        <begin position="58"/>
        <end position="197"/>
    </location>
</feature>
<evidence type="ECO:0000256" key="1">
    <source>
        <dbReference type="ARBA" id="ARBA00023284"/>
    </source>
</evidence>
<dbReference type="InterPro" id="IPR050553">
    <property type="entry name" value="Thioredoxin_ResA/DsbE_sf"/>
</dbReference>
<dbReference type="InterPro" id="IPR017937">
    <property type="entry name" value="Thioredoxin_CS"/>
</dbReference>
<evidence type="ECO:0000259" key="2">
    <source>
        <dbReference type="PROSITE" id="PS51352"/>
    </source>
</evidence>
<organism evidence="3 4">
    <name type="scientific">Sediminimonas qiaohouensis</name>
    <dbReference type="NCBI Taxonomy" id="552061"/>
    <lineage>
        <taxon>Bacteria</taxon>
        <taxon>Pseudomonadati</taxon>
        <taxon>Pseudomonadota</taxon>
        <taxon>Alphaproteobacteria</taxon>
        <taxon>Rhodobacterales</taxon>
        <taxon>Roseobacteraceae</taxon>
        <taxon>Sediminimonas</taxon>
    </lineage>
</organism>
<dbReference type="SUPFAM" id="SSF52833">
    <property type="entry name" value="Thioredoxin-like"/>
    <property type="match status" value="1"/>
</dbReference>
<dbReference type="Gene3D" id="3.40.30.10">
    <property type="entry name" value="Glutaredoxin"/>
    <property type="match status" value="1"/>
</dbReference>
<dbReference type="CDD" id="cd02966">
    <property type="entry name" value="TlpA_like_family"/>
    <property type="match status" value="1"/>
</dbReference>
<dbReference type="Pfam" id="PF00578">
    <property type="entry name" value="AhpC-TSA"/>
    <property type="match status" value="1"/>
</dbReference>
<name>A0A7C9HLF7_9RHOB</name>
<dbReference type="PANTHER" id="PTHR42852">
    <property type="entry name" value="THIOL:DISULFIDE INTERCHANGE PROTEIN DSBE"/>
    <property type="match status" value="1"/>
</dbReference>
<dbReference type="EMBL" id="VENJ01000005">
    <property type="protein sequence ID" value="MTJ03883.1"/>
    <property type="molecule type" value="Genomic_DNA"/>
</dbReference>
<dbReference type="PROSITE" id="PS00194">
    <property type="entry name" value="THIOREDOXIN_1"/>
    <property type="match status" value="1"/>
</dbReference>
<proteinExistence type="predicted"/>
<dbReference type="PROSITE" id="PS51352">
    <property type="entry name" value="THIOREDOXIN_2"/>
    <property type="match status" value="1"/>
</dbReference>
<dbReference type="RefSeq" id="WP_273248480.1">
    <property type="nucleotide sequence ID" value="NZ_VENJ01000005.1"/>
</dbReference>
<sequence>MKLSLSALVYTAIGLGAIAAAAFVVLQYPVGQSEEFDRATLESLKAGDMQKLIIHDTPRAASDAPYTKQSGEQGRLSDYAGKHVVLNFWATWCAPCRKEMPTLSALQQSIGGDDLAVVTLATGRNPPPAMKAFFDEIGVDNLPLHRDPQQKIARDMDVLGLPITVILDPKGREVARLKGEADWNSESARAILSNLTATSSSE</sequence>
<accession>A0A7C9HLF7</accession>
<dbReference type="PANTHER" id="PTHR42852:SF18">
    <property type="entry name" value="CHROMOSOME UNDETERMINED SCAFFOLD_47, WHOLE GENOME SHOTGUN SEQUENCE"/>
    <property type="match status" value="1"/>
</dbReference>